<dbReference type="Proteomes" id="UP001218188">
    <property type="component" value="Unassembled WGS sequence"/>
</dbReference>
<evidence type="ECO:0000259" key="1">
    <source>
        <dbReference type="Pfam" id="PF18803"/>
    </source>
</evidence>
<evidence type="ECO:0000313" key="3">
    <source>
        <dbReference type="Proteomes" id="UP001218188"/>
    </source>
</evidence>
<sequence>MKQFFFDETVRHDGLGDALDENKCPCCQRVHSRQFRRFCCADCGVFVQCLECVQSRHSLSPLHRVKEWNGTFWVNTTLTKLGCVYQLGHGDHTCPRPAPTTHNMVVMDTEVIQTVNDRYCGCDKADRANNLEQLMRNGWYPATTVDPETCATFVALETFRTLNVVGNINVHNFVGAMERQTDPCQVETVPVSFLKRNQEGRLTARLQDRYKAFGRMSRQYSFLKRMKRAGRAHDNGLLASTQNGECAVLCWTCPHDGKNLPEGWRDVAPEFQFVPLINEVFHVLMFLTVVVLGSSTCCSWRWTPTSA</sequence>
<reference evidence="2" key="1">
    <citation type="submission" date="2023-03" db="EMBL/GenBank/DDBJ databases">
        <title>Massive genome expansion in bonnet fungi (Mycena s.s.) driven by repeated elements and novel gene families across ecological guilds.</title>
        <authorList>
            <consortium name="Lawrence Berkeley National Laboratory"/>
            <person name="Harder C.B."/>
            <person name="Miyauchi S."/>
            <person name="Viragh M."/>
            <person name="Kuo A."/>
            <person name="Thoen E."/>
            <person name="Andreopoulos B."/>
            <person name="Lu D."/>
            <person name="Skrede I."/>
            <person name="Drula E."/>
            <person name="Henrissat B."/>
            <person name="Morin E."/>
            <person name="Kohler A."/>
            <person name="Barry K."/>
            <person name="LaButti K."/>
            <person name="Morin E."/>
            <person name="Salamov A."/>
            <person name="Lipzen A."/>
            <person name="Mereny Z."/>
            <person name="Hegedus B."/>
            <person name="Baldrian P."/>
            <person name="Stursova M."/>
            <person name="Weitz H."/>
            <person name="Taylor A."/>
            <person name="Grigoriev I.V."/>
            <person name="Nagy L.G."/>
            <person name="Martin F."/>
            <person name="Kauserud H."/>
        </authorList>
    </citation>
    <scope>NUCLEOTIDE SEQUENCE</scope>
    <source>
        <strain evidence="2">CBHHK200</strain>
    </source>
</reference>
<feature type="domain" description="CxC2-like cysteine cluster KDZ transposase-associated" evidence="1">
    <location>
        <begin position="78"/>
        <end position="183"/>
    </location>
</feature>
<accession>A0AAD6SK88</accession>
<dbReference type="EMBL" id="JARJCM010000106">
    <property type="protein sequence ID" value="KAJ7029039.1"/>
    <property type="molecule type" value="Genomic_DNA"/>
</dbReference>
<organism evidence="2 3">
    <name type="scientific">Mycena alexandri</name>
    <dbReference type="NCBI Taxonomy" id="1745969"/>
    <lineage>
        <taxon>Eukaryota</taxon>
        <taxon>Fungi</taxon>
        <taxon>Dikarya</taxon>
        <taxon>Basidiomycota</taxon>
        <taxon>Agaricomycotina</taxon>
        <taxon>Agaricomycetes</taxon>
        <taxon>Agaricomycetidae</taxon>
        <taxon>Agaricales</taxon>
        <taxon>Marasmiineae</taxon>
        <taxon>Mycenaceae</taxon>
        <taxon>Mycena</taxon>
    </lineage>
</organism>
<gene>
    <name evidence="2" type="ORF">C8F04DRAFT_963329</name>
</gene>
<keyword evidence="3" id="KW-1185">Reference proteome</keyword>
<proteinExistence type="predicted"/>
<protein>
    <recommendedName>
        <fullName evidence="1">CxC2-like cysteine cluster KDZ transposase-associated domain-containing protein</fullName>
    </recommendedName>
</protein>
<dbReference type="AlphaFoldDB" id="A0AAD6SK88"/>
<comment type="caution">
    <text evidence="2">The sequence shown here is derived from an EMBL/GenBank/DDBJ whole genome shotgun (WGS) entry which is preliminary data.</text>
</comment>
<name>A0AAD6SK88_9AGAR</name>
<dbReference type="InterPro" id="IPR041457">
    <property type="entry name" value="CxC2_KDZ-assoc"/>
</dbReference>
<evidence type="ECO:0000313" key="2">
    <source>
        <dbReference type="EMBL" id="KAJ7029039.1"/>
    </source>
</evidence>
<dbReference type="Pfam" id="PF18803">
    <property type="entry name" value="CxC2"/>
    <property type="match status" value="1"/>
</dbReference>